<dbReference type="InterPro" id="IPR030998">
    <property type="entry name" value="Thiosulf_SoxB"/>
</dbReference>
<dbReference type="AlphaFoldDB" id="A0A1G5PZB9"/>
<gene>
    <name evidence="3" type="ORF">SAMN03097708_01006</name>
</gene>
<dbReference type="CDD" id="cd07411">
    <property type="entry name" value="MPP_SoxB_N"/>
    <property type="match status" value="1"/>
</dbReference>
<dbReference type="InterPro" id="IPR036907">
    <property type="entry name" value="5'-Nucleotdase_C_sf"/>
</dbReference>
<dbReference type="PANTHER" id="PTHR11575:SF42">
    <property type="entry name" value="SULFUR OXIDATION PROTEIN SOXB"/>
    <property type="match status" value="1"/>
</dbReference>
<dbReference type="GO" id="GO:0009166">
    <property type="term" value="P:nucleotide catabolic process"/>
    <property type="evidence" value="ECO:0007669"/>
    <property type="project" value="InterPro"/>
</dbReference>
<dbReference type="InterPro" id="IPR006311">
    <property type="entry name" value="TAT_signal"/>
</dbReference>
<proteinExistence type="inferred from homology"/>
<dbReference type="STRING" id="415747.SAMN03097708_01006"/>
<dbReference type="PANTHER" id="PTHR11575">
    <property type="entry name" value="5'-NUCLEOTIDASE-RELATED"/>
    <property type="match status" value="1"/>
</dbReference>
<evidence type="ECO:0000313" key="4">
    <source>
        <dbReference type="Proteomes" id="UP000199648"/>
    </source>
</evidence>
<feature type="domain" description="5'-Nucleotidase C-terminal" evidence="2">
    <location>
        <begin position="415"/>
        <end position="546"/>
    </location>
</feature>
<dbReference type="InterPro" id="IPR006179">
    <property type="entry name" value="5_nucleotidase/apyrase"/>
</dbReference>
<keyword evidence="4" id="KW-1185">Reference proteome</keyword>
<dbReference type="GO" id="GO:0000166">
    <property type="term" value="F:nucleotide binding"/>
    <property type="evidence" value="ECO:0007669"/>
    <property type="project" value="UniProtKB-KW"/>
</dbReference>
<evidence type="ECO:0000256" key="1">
    <source>
        <dbReference type="RuleBase" id="RU362119"/>
    </source>
</evidence>
<dbReference type="InterPro" id="IPR041829">
    <property type="entry name" value="SoxB_N"/>
</dbReference>
<dbReference type="Proteomes" id="UP000199648">
    <property type="component" value="Unassembled WGS sequence"/>
</dbReference>
<dbReference type="GO" id="GO:0016787">
    <property type="term" value="F:hydrolase activity"/>
    <property type="evidence" value="ECO:0007669"/>
    <property type="project" value="UniProtKB-KW"/>
</dbReference>
<accession>A0A1G5PZB9</accession>
<dbReference type="InterPro" id="IPR029052">
    <property type="entry name" value="Metallo-depent_PP-like"/>
</dbReference>
<dbReference type="PRINTS" id="PR01607">
    <property type="entry name" value="APYRASEFAMLY"/>
</dbReference>
<dbReference type="InterPro" id="IPR008334">
    <property type="entry name" value="5'-Nucleotdase_C"/>
</dbReference>
<protein>
    <submittedName>
        <fullName evidence="3">Sulfur-oxidizing protein SoxB</fullName>
    </submittedName>
</protein>
<evidence type="ECO:0000259" key="2">
    <source>
        <dbReference type="Pfam" id="PF02872"/>
    </source>
</evidence>
<organism evidence="3 4">
    <name type="scientific">Thiohalomonas denitrificans</name>
    <dbReference type="NCBI Taxonomy" id="415747"/>
    <lineage>
        <taxon>Bacteria</taxon>
        <taxon>Pseudomonadati</taxon>
        <taxon>Pseudomonadota</taxon>
        <taxon>Gammaproteobacteria</taxon>
        <taxon>Thiohalomonadales</taxon>
        <taxon>Thiohalomonadaceae</taxon>
        <taxon>Thiohalomonas</taxon>
    </lineage>
</organism>
<dbReference type="Gene3D" id="6.10.140.570">
    <property type="match status" value="1"/>
</dbReference>
<reference evidence="3 4" key="1">
    <citation type="submission" date="2016-10" db="EMBL/GenBank/DDBJ databases">
        <authorList>
            <person name="de Groot N.N."/>
        </authorList>
    </citation>
    <scope>NUCLEOTIDE SEQUENCE [LARGE SCALE GENOMIC DNA]</scope>
    <source>
        <strain evidence="3 4">HLD2</strain>
    </source>
</reference>
<dbReference type="Gene3D" id="3.90.780.10">
    <property type="entry name" value="5'-Nucleotidase, C-terminal domain"/>
    <property type="match status" value="1"/>
</dbReference>
<dbReference type="OrthoDB" id="9803927at2"/>
<dbReference type="PROSITE" id="PS51318">
    <property type="entry name" value="TAT"/>
    <property type="match status" value="1"/>
</dbReference>
<dbReference type="EMBL" id="FMWD01000003">
    <property type="protein sequence ID" value="SCZ54656.1"/>
    <property type="molecule type" value="Genomic_DNA"/>
</dbReference>
<keyword evidence="1" id="KW-0378">Hydrolase</keyword>
<name>A0A1G5PZB9_9GAMM</name>
<dbReference type="SUPFAM" id="SSF56300">
    <property type="entry name" value="Metallo-dependent phosphatases"/>
    <property type="match status" value="1"/>
</dbReference>
<dbReference type="Gene3D" id="3.60.21.10">
    <property type="match status" value="1"/>
</dbReference>
<dbReference type="RefSeq" id="WP_092993401.1">
    <property type="nucleotide sequence ID" value="NZ_FMWD01000003.1"/>
</dbReference>
<dbReference type="NCBIfam" id="TIGR04486">
    <property type="entry name" value="thiosulf_SoxB"/>
    <property type="match status" value="1"/>
</dbReference>
<evidence type="ECO:0000313" key="3">
    <source>
        <dbReference type="EMBL" id="SCZ54656.1"/>
    </source>
</evidence>
<comment type="similarity">
    <text evidence="1">Belongs to the 5'-nucleotidase family.</text>
</comment>
<dbReference type="SUPFAM" id="SSF55816">
    <property type="entry name" value="5'-nucleotidase (syn. UDP-sugar hydrolase), C-terminal domain"/>
    <property type="match status" value="1"/>
</dbReference>
<dbReference type="GO" id="GO:0030288">
    <property type="term" value="C:outer membrane-bounded periplasmic space"/>
    <property type="evidence" value="ECO:0007669"/>
    <property type="project" value="TreeGrafter"/>
</dbReference>
<dbReference type="Pfam" id="PF02872">
    <property type="entry name" value="5_nucleotid_C"/>
    <property type="match status" value="1"/>
</dbReference>
<sequence>MSITRRQFVQLMGIAGAAGMLPGCQQGGQANAAPSDLYEIPKFGNVSLLHFTDSHAQLKPVYFREPNINLGVNQAYGRAPHLVGDKLLAHFDIKPGSLEAHAFSYLNFGEAAEKYGKVGGFAHLSTLVKGIRESRGDGNSLLLDGGDTWQGSGTSLWTRGKDMVGACNKLGVDIMTGHWEFTYRDEEVLDNIKDFEGEFVAQNVRVDEMAMFDYRFEDFPDYNEDSGHAFKPYTIRNVGGAKVAVIGQAFPYTPIANPSRFMPDWTFGIRDDAMQSLVDNIRANDKPDLVVVLSHNGMDVDLKMASVVSGIDAILGGHTHDGMPAPSIVKNPGGKTLVTNAGSNGKFLGVLDLDVRGGKVRDFRYRLLPVFSNMLDPDREMEAYIDEVRAPYMETLSEELAVAEDLLYRRGNFNGTFDQIICDAQRAVGDAQIALSPGFRWGTTVLPGQAITMEHIMDQTGTTYPETYVREMSGADIKLILEDVLDNLFNEDPYYQQGGDMVRVSGLDYTCNPTATIGKRVSDMQLDDGTKVEADKQYKVAGWATVGSQSPGAPIWEVVAEYLRDQKTVGVGKLNTPKLKNVANNPGIADYAGKTLS</sequence>
<keyword evidence="1" id="KW-0547">Nucleotide-binding</keyword>